<feature type="region of interest" description="Disordered" evidence="1">
    <location>
        <begin position="140"/>
        <end position="174"/>
    </location>
</feature>
<evidence type="ECO:0000313" key="4">
    <source>
        <dbReference type="Proteomes" id="UP001530377"/>
    </source>
</evidence>
<dbReference type="EMBL" id="JALLPB020000260">
    <property type="protein sequence ID" value="KAL3811448.1"/>
    <property type="molecule type" value="Genomic_DNA"/>
</dbReference>
<evidence type="ECO:0000313" key="3">
    <source>
        <dbReference type="EMBL" id="KAL3811448.1"/>
    </source>
</evidence>
<reference evidence="3 4" key="1">
    <citation type="submission" date="2024-10" db="EMBL/GenBank/DDBJ databases">
        <title>Updated reference genomes for cyclostephanoid diatoms.</title>
        <authorList>
            <person name="Roberts W.R."/>
            <person name="Alverson A.J."/>
        </authorList>
    </citation>
    <scope>NUCLEOTIDE SEQUENCE [LARGE SCALE GENOMIC DNA]</scope>
    <source>
        <strain evidence="3 4">AJA228-03</strain>
    </source>
</reference>
<sequence>MGIKNATFSQTAIILNALLLFGSENDHMPSYSLNTSWSDDYDADDGNSGKKSRANIKGNKKGGRSATTPYPTVTSRRGKLPQSEKKQSMENDKSAKKRMPVTASRMKLRSSSKKKNEEAVILRRFERVSSDDSTVLRKLNVHNNTRSPSKQQTTPAQVAPPAPYPPQPLKSPSKCPVSAIQLPLPFRLFGDKSNSHQLSDTFIDFREPLSYTESPPVSPGIFIGRKEHSDNNKQTMSLVDLDSPEKIPYAPYTSRKKLFAGKNCSPERSLDDPTKDEDAIADKRGEIQWLNLTQLSDELSRLNVKSTEAQYKAATNERYKSAVDDGEIAKKMEILLDLSYLKSRFHHMSPPLQSPHILRDITDGHRKRIILILDNPARAKILISIIVRNNKGIAAEELMRHFDYFSEN</sequence>
<feature type="signal peptide" evidence="2">
    <location>
        <begin position="1"/>
        <end position="22"/>
    </location>
</feature>
<feature type="compositionally biased region" description="Polar residues" evidence="1">
    <location>
        <begin position="65"/>
        <end position="75"/>
    </location>
</feature>
<name>A0ABD3REZ3_9STRA</name>
<gene>
    <name evidence="3" type="ORF">ACHAXA_007603</name>
</gene>
<accession>A0ABD3REZ3</accession>
<dbReference type="Proteomes" id="UP001530377">
    <property type="component" value="Unassembled WGS sequence"/>
</dbReference>
<feature type="chain" id="PRO_5044784298" evidence="2">
    <location>
        <begin position="23"/>
        <end position="408"/>
    </location>
</feature>
<proteinExistence type="predicted"/>
<feature type="compositionally biased region" description="Pro residues" evidence="1">
    <location>
        <begin position="158"/>
        <end position="169"/>
    </location>
</feature>
<feature type="compositionally biased region" description="Basic and acidic residues" evidence="1">
    <location>
        <begin position="82"/>
        <end position="94"/>
    </location>
</feature>
<protein>
    <submittedName>
        <fullName evidence="3">Uncharacterized protein</fullName>
    </submittedName>
</protein>
<keyword evidence="2" id="KW-0732">Signal</keyword>
<comment type="caution">
    <text evidence="3">The sequence shown here is derived from an EMBL/GenBank/DDBJ whole genome shotgun (WGS) entry which is preliminary data.</text>
</comment>
<organism evidence="3 4">
    <name type="scientific">Cyclostephanos tholiformis</name>
    <dbReference type="NCBI Taxonomy" id="382380"/>
    <lineage>
        <taxon>Eukaryota</taxon>
        <taxon>Sar</taxon>
        <taxon>Stramenopiles</taxon>
        <taxon>Ochrophyta</taxon>
        <taxon>Bacillariophyta</taxon>
        <taxon>Coscinodiscophyceae</taxon>
        <taxon>Thalassiosirophycidae</taxon>
        <taxon>Stephanodiscales</taxon>
        <taxon>Stephanodiscaceae</taxon>
        <taxon>Cyclostephanos</taxon>
    </lineage>
</organism>
<evidence type="ECO:0000256" key="1">
    <source>
        <dbReference type="SAM" id="MobiDB-lite"/>
    </source>
</evidence>
<evidence type="ECO:0000256" key="2">
    <source>
        <dbReference type="SAM" id="SignalP"/>
    </source>
</evidence>
<keyword evidence="4" id="KW-1185">Reference proteome</keyword>
<feature type="compositionally biased region" description="Polar residues" evidence="1">
    <location>
        <begin position="141"/>
        <end position="150"/>
    </location>
</feature>
<feature type="region of interest" description="Disordered" evidence="1">
    <location>
        <begin position="35"/>
        <end position="117"/>
    </location>
</feature>
<feature type="compositionally biased region" description="Basic residues" evidence="1">
    <location>
        <begin position="50"/>
        <end position="63"/>
    </location>
</feature>
<dbReference type="AlphaFoldDB" id="A0ABD3REZ3"/>